<sequence>AGLHNEPWRQRLSFVQSLYLPLIVEESELCQRCLIFGARNSKWSEMLKLS</sequence>
<organism evidence="1 2">
    <name type="scientific">Beta vulgaris subsp. vulgaris</name>
    <name type="common">Beet</name>
    <dbReference type="NCBI Taxonomy" id="3555"/>
    <lineage>
        <taxon>Eukaryota</taxon>
        <taxon>Viridiplantae</taxon>
        <taxon>Streptophyta</taxon>
        <taxon>Embryophyta</taxon>
        <taxon>Tracheophyta</taxon>
        <taxon>Spermatophyta</taxon>
        <taxon>Magnoliopsida</taxon>
        <taxon>eudicotyledons</taxon>
        <taxon>Gunneridae</taxon>
        <taxon>Pentapetalae</taxon>
        <taxon>Caryophyllales</taxon>
        <taxon>Chenopodiaceae</taxon>
        <taxon>Betoideae</taxon>
        <taxon>Beta</taxon>
    </lineage>
</organism>
<reference evidence="1 2" key="1">
    <citation type="journal article" date="2014" name="Nature">
        <title>The genome of the recently domesticated crop plant sugar beet (Beta vulgaris).</title>
        <authorList>
            <person name="Dohm J.C."/>
            <person name="Minoche A.E."/>
            <person name="Holtgrawe D."/>
            <person name="Capella-Gutierrez S."/>
            <person name="Zakrzewski F."/>
            <person name="Tafer H."/>
            <person name="Rupp O."/>
            <person name="Sorensen T.R."/>
            <person name="Stracke R."/>
            <person name="Reinhardt R."/>
            <person name="Goesmann A."/>
            <person name="Kraft T."/>
            <person name="Schulz B."/>
            <person name="Stadler P.F."/>
            <person name="Schmidt T."/>
            <person name="Gabaldon T."/>
            <person name="Lehrach H."/>
            <person name="Weisshaar B."/>
            <person name="Himmelbauer H."/>
        </authorList>
    </citation>
    <scope>NUCLEOTIDE SEQUENCE [LARGE SCALE GENOMIC DNA]</scope>
    <source>
        <tissue evidence="1">Taproot</tissue>
    </source>
</reference>
<name>A0A0J8B1F0_BETVV</name>
<keyword evidence="2" id="KW-1185">Reference proteome</keyword>
<dbReference type="Proteomes" id="UP000035740">
    <property type="component" value="Unassembled WGS sequence"/>
</dbReference>
<dbReference type="EMBL" id="KQ099796">
    <property type="protein sequence ID" value="KMS93707.1"/>
    <property type="molecule type" value="Genomic_DNA"/>
</dbReference>
<dbReference type="AlphaFoldDB" id="A0A0J8B1F0"/>
<dbReference type="Gramene" id="KMS93707">
    <property type="protein sequence ID" value="KMS93707"/>
    <property type="gene ID" value="BVRB_028770"/>
</dbReference>
<feature type="non-terminal residue" evidence="1">
    <location>
        <position position="1"/>
    </location>
</feature>
<evidence type="ECO:0000313" key="2">
    <source>
        <dbReference type="Proteomes" id="UP000035740"/>
    </source>
</evidence>
<evidence type="ECO:0000313" key="1">
    <source>
        <dbReference type="EMBL" id="KMS93707.1"/>
    </source>
</evidence>
<accession>A0A0J8B1F0</accession>
<protein>
    <submittedName>
        <fullName evidence="1">Uncharacterized protein</fullName>
    </submittedName>
</protein>
<proteinExistence type="predicted"/>
<gene>
    <name evidence="1" type="ORF">BVRB_028770</name>
</gene>